<evidence type="ECO:0000313" key="6">
    <source>
        <dbReference type="EMBL" id="KAF2076883.1"/>
    </source>
</evidence>
<dbReference type="GO" id="GO:0000122">
    <property type="term" value="P:negative regulation of transcription by RNA polymerase II"/>
    <property type="evidence" value="ECO:0007669"/>
    <property type="project" value="TreeGrafter"/>
</dbReference>
<dbReference type="PANTHER" id="PTHR15111">
    <property type="entry name" value="RNA POLYMERASE II SUBUNIT 5-MEDIATING PROTEIN NNX3"/>
    <property type="match status" value="1"/>
</dbReference>
<comment type="caution">
    <text evidence="6">The sequence shown here is derived from an EMBL/GenBank/DDBJ whole genome shotgun (WGS) entry which is preliminary data.</text>
</comment>
<dbReference type="GO" id="GO:0019212">
    <property type="term" value="F:phosphatase inhibitor activity"/>
    <property type="evidence" value="ECO:0007669"/>
    <property type="project" value="TreeGrafter"/>
</dbReference>
<feature type="compositionally biased region" description="Basic residues" evidence="5">
    <location>
        <begin position="526"/>
        <end position="536"/>
    </location>
</feature>
<evidence type="ECO:0000313" key="7">
    <source>
        <dbReference type="Proteomes" id="UP000695562"/>
    </source>
</evidence>
<evidence type="ECO:0008006" key="8">
    <source>
        <dbReference type="Google" id="ProtNLM"/>
    </source>
</evidence>
<dbReference type="NCBIfam" id="TIGR00293">
    <property type="entry name" value="prefoldin subunit alpha"/>
    <property type="match status" value="1"/>
</dbReference>
<comment type="similarity">
    <text evidence="3">Belongs to the RNA polymerase II subunit 5-mediating protein family.</text>
</comment>
<feature type="compositionally biased region" description="Low complexity" evidence="5">
    <location>
        <begin position="430"/>
        <end position="443"/>
    </location>
</feature>
<dbReference type="InterPro" id="IPR004127">
    <property type="entry name" value="Prefoldin_subunit_alpha"/>
</dbReference>
<feature type="region of interest" description="Disordered" evidence="5">
    <location>
        <begin position="173"/>
        <end position="323"/>
    </location>
</feature>
<feature type="compositionally biased region" description="Low complexity" evidence="5">
    <location>
        <begin position="407"/>
        <end position="423"/>
    </location>
</feature>
<evidence type="ECO:0000256" key="3">
    <source>
        <dbReference type="ARBA" id="ARBA00038295"/>
    </source>
</evidence>
<feature type="region of interest" description="Disordered" evidence="5">
    <location>
        <begin position="1"/>
        <end position="37"/>
    </location>
</feature>
<feature type="compositionally biased region" description="Basic and acidic residues" evidence="5">
    <location>
        <begin position="211"/>
        <end position="248"/>
    </location>
</feature>
<dbReference type="GO" id="GO:0003714">
    <property type="term" value="F:transcription corepressor activity"/>
    <property type="evidence" value="ECO:0007669"/>
    <property type="project" value="TreeGrafter"/>
</dbReference>
<proteinExistence type="inferred from homology"/>
<feature type="compositionally biased region" description="Acidic residues" evidence="5">
    <location>
        <begin position="273"/>
        <end position="302"/>
    </location>
</feature>
<evidence type="ECO:0000256" key="1">
    <source>
        <dbReference type="ARBA" id="ARBA00004123"/>
    </source>
</evidence>
<dbReference type="SUPFAM" id="SSF46579">
    <property type="entry name" value="Prefoldin"/>
    <property type="match status" value="1"/>
</dbReference>
<evidence type="ECO:0000256" key="2">
    <source>
        <dbReference type="ARBA" id="ARBA00023242"/>
    </source>
</evidence>
<dbReference type="Proteomes" id="UP000695562">
    <property type="component" value="Unassembled WGS sequence"/>
</dbReference>
<keyword evidence="7" id="KW-1185">Reference proteome</keyword>
<dbReference type="Gene3D" id="1.10.287.370">
    <property type="match status" value="1"/>
</dbReference>
<dbReference type="AlphaFoldDB" id="A0A8J4PZ65"/>
<evidence type="ECO:0000256" key="5">
    <source>
        <dbReference type="SAM" id="MobiDB-lite"/>
    </source>
</evidence>
<dbReference type="EMBL" id="AJWJ01000045">
    <property type="protein sequence ID" value="KAF2076883.1"/>
    <property type="molecule type" value="Genomic_DNA"/>
</dbReference>
<dbReference type="CDD" id="cd23159">
    <property type="entry name" value="Prefoldin_URI1"/>
    <property type="match status" value="1"/>
</dbReference>
<accession>A0A8J4PZ65</accession>
<feature type="coiled-coil region" evidence="4">
    <location>
        <begin position="124"/>
        <end position="151"/>
    </location>
</feature>
<dbReference type="PANTHER" id="PTHR15111:SF0">
    <property type="entry name" value="UNCONVENTIONAL PREFOLDIN RPB5 INTERACTOR 1"/>
    <property type="match status" value="1"/>
</dbReference>
<name>A0A8J4PZ65_9MYCE</name>
<dbReference type="OrthoDB" id="21413at2759"/>
<feature type="region of interest" description="Disordered" evidence="5">
    <location>
        <begin position="402"/>
        <end position="454"/>
    </location>
</feature>
<dbReference type="InterPro" id="IPR052255">
    <property type="entry name" value="RNA_pol_II_subunit5-mediator"/>
</dbReference>
<feature type="compositionally biased region" description="Basic and acidic residues" evidence="5">
    <location>
        <begin position="173"/>
        <end position="202"/>
    </location>
</feature>
<feature type="compositionally biased region" description="Basic residues" evidence="5">
    <location>
        <begin position="7"/>
        <end position="31"/>
    </location>
</feature>
<feature type="region of interest" description="Disordered" evidence="5">
    <location>
        <begin position="510"/>
        <end position="536"/>
    </location>
</feature>
<protein>
    <recommendedName>
        <fullName evidence="8">RNA polymerase II subunit 5-mediating protein</fullName>
    </recommendedName>
</protein>
<keyword evidence="4" id="KW-0175">Coiled coil</keyword>
<gene>
    <name evidence="6" type="ORF">CYY_001785</name>
</gene>
<organism evidence="6 7">
    <name type="scientific">Polysphondylium violaceum</name>
    <dbReference type="NCBI Taxonomy" id="133409"/>
    <lineage>
        <taxon>Eukaryota</taxon>
        <taxon>Amoebozoa</taxon>
        <taxon>Evosea</taxon>
        <taxon>Eumycetozoa</taxon>
        <taxon>Dictyostelia</taxon>
        <taxon>Dictyosteliales</taxon>
        <taxon>Dictyosteliaceae</taxon>
        <taxon>Polysphondylium</taxon>
    </lineage>
</organism>
<reference evidence="6" key="1">
    <citation type="submission" date="2020-01" db="EMBL/GenBank/DDBJ databases">
        <title>Development of genomics and gene disruption for Polysphondylium violaceum indicates a role for the polyketide synthase stlB in stalk morphogenesis.</title>
        <authorList>
            <person name="Narita B."/>
            <person name="Kawabe Y."/>
            <person name="Kin K."/>
            <person name="Saito T."/>
            <person name="Gibbs R."/>
            <person name="Kuspa A."/>
            <person name="Muzny D."/>
            <person name="Queller D."/>
            <person name="Richards S."/>
            <person name="Strassman J."/>
            <person name="Sucgang R."/>
            <person name="Worley K."/>
            <person name="Schaap P."/>
        </authorList>
    </citation>
    <scope>NUCLEOTIDE SEQUENCE</scope>
    <source>
        <strain evidence="6">QSvi11</strain>
    </source>
</reference>
<dbReference type="GO" id="GO:0005634">
    <property type="term" value="C:nucleus"/>
    <property type="evidence" value="ECO:0007669"/>
    <property type="project" value="UniProtKB-SubCell"/>
</dbReference>
<dbReference type="InterPro" id="IPR009053">
    <property type="entry name" value="Prefoldin"/>
</dbReference>
<evidence type="ECO:0000256" key="4">
    <source>
        <dbReference type="SAM" id="Coils"/>
    </source>
</evidence>
<sequence length="536" mass="62616">MNNQHNHSGHHHHHHHDGHSHDHHHHHHHHQQQQPKLTPRQEIFQKYNQKIVEYQEHIEHLNGTKKEYSELISTLEDLPDTLKPKIMVPLGKLAFFEGNIKNSNQFMVLLGDNYFTKRSSKQAIEIFQRRDRDIDENIKDLNEQIDFIKQKFALTTDLSKALGEKNDENIIEIKEDYDSDQERDNNNQREIKKKEKSAEKQQKKQMQQKEPPTKEAIQKKKDRDDEFDEMMRKLEILEEKERKSMEKGELDDDEDTSAAATLMKNFAKKLNMTDDDEEDEEEEEEEEEEYQEKEYNDVDETVFADKEGDYGYGHNDDDDDDYNDVIEYYDEFGNLIDINDPNVEYIQDDGNDDEDEEEIEINEYQDGTDELYLNKNGHDLNEQEVKELESIWQEKRKTLGKDILSATNTPTTTTTTTTTTTNTSKNHTVLSSSPSLKSILKSPRTSGNSGNDDIIEIETSLDGDNDPKEYIKRVNKQVQFVTEKNKTVSIPPNPPKETAFSGDIVEKETDLFPFEPIPPPIPNGAKQHKSSKFKRR</sequence>
<dbReference type="Pfam" id="PF02996">
    <property type="entry name" value="Prefoldin"/>
    <property type="match status" value="1"/>
</dbReference>
<comment type="subcellular location">
    <subcellularLocation>
        <location evidence="1">Nucleus</location>
    </subcellularLocation>
</comment>
<keyword evidence="2" id="KW-0539">Nucleus</keyword>
<dbReference type="GO" id="GO:0003682">
    <property type="term" value="F:chromatin binding"/>
    <property type="evidence" value="ECO:0007669"/>
    <property type="project" value="TreeGrafter"/>
</dbReference>